<keyword evidence="4" id="KW-1185">Reference proteome</keyword>
<evidence type="ECO:0000259" key="1">
    <source>
        <dbReference type="Pfam" id="PF08861"/>
    </source>
</evidence>
<name>A0ABW4DRJ1_9LACO</name>
<evidence type="ECO:0000259" key="2">
    <source>
        <dbReference type="Pfam" id="PF08862"/>
    </source>
</evidence>
<dbReference type="EMBL" id="JBHTOF010000096">
    <property type="protein sequence ID" value="MFD1466099.1"/>
    <property type="molecule type" value="Genomic_DNA"/>
</dbReference>
<sequence length="257" mass="29514">MVSIKDLEHSLSAFNQKHINFSNIDQNIIRIDTPFYDRHNDSLIIYASDCGNGNIKISDAGYVLDDLETDGIYILRSKLRMDFMLKQLNSFAIRFDKETNELYTISSTEQYAVNQYLLVQAMLFVNDMFMLSNKNVSSIFLNEVAGFLEDNNIRAIANRAIIGTSGMIHRFDFSIAGFKDIPERLIRVVNTPDNEYYAKSVAMDVHQTRKVEANAEFYTFINDENTVDNKIINLFNSENIKPVLFSKRNSVVKELAK</sequence>
<reference evidence="4" key="1">
    <citation type="journal article" date="2019" name="Int. J. Syst. Evol. Microbiol.">
        <title>The Global Catalogue of Microorganisms (GCM) 10K type strain sequencing project: providing services to taxonomists for standard genome sequencing and annotation.</title>
        <authorList>
            <consortium name="The Broad Institute Genomics Platform"/>
            <consortium name="The Broad Institute Genome Sequencing Center for Infectious Disease"/>
            <person name="Wu L."/>
            <person name="Ma J."/>
        </authorList>
    </citation>
    <scope>NUCLEOTIDE SEQUENCE [LARGE SCALE GENOMIC DNA]</scope>
    <source>
        <strain evidence="4">CCM 8951</strain>
    </source>
</reference>
<dbReference type="InterPro" id="IPR014960">
    <property type="entry name" value="DUF1828"/>
</dbReference>
<evidence type="ECO:0000313" key="4">
    <source>
        <dbReference type="Proteomes" id="UP001597244"/>
    </source>
</evidence>
<feature type="domain" description="DUF1829" evidence="2">
    <location>
        <begin position="163"/>
        <end position="248"/>
    </location>
</feature>
<dbReference type="Pfam" id="PF08861">
    <property type="entry name" value="DUF1828"/>
    <property type="match status" value="1"/>
</dbReference>
<comment type="caution">
    <text evidence="3">The sequence shown here is derived from an EMBL/GenBank/DDBJ whole genome shotgun (WGS) entry which is preliminary data.</text>
</comment>
<dbReference type="InterPro" id="IPR014961">
    <property type="entry name" value="DUF1829"/>
</dbReference>
<accession>A0ABW4DRJ1</accession>
<dbReference type="Pfam" id="PF08862">
    <property type="entry name" value="DUF1829"/>
    <property type="match status" value="1"/>
</dbReference>
<dbReference type="RefSeq" id="WP_125578119.1">
    <property type="nucleotide sequence ID" value="NZ_JBHTOF010000096.1"/>
</dbReference>
<feature type="domain" description="DUF1828" evidence="1">
    <location>
        <begin position="33"/>
        <end position="125"/>
    </location>
</feature>
<proteinExistence type="predicted"/>
<protein>
    <submittedName>
        <fullName evidence="3">DUF1829 domain-containing protein</fullName>
    </submittedName>
</protein>
<gene>
    <name evidence="3" type="ORF">ACFQ4L_08495</name>
</gene>
<organism evidence="3 4">
    <name type="scientific">Lapidilactobacillus mulanensis</name>
    <dbReference type="NCBI Taxonomy" id="2485999"/>
    <lineage>
        <taxon>Bacteria</taxon>
        <taxon>Bacillati</taxon>
        <taxon>Bacillota</taxon>
        <taxon>Bacilli</taxon>
        <taxon>Lactobacillales</taxon>
        <taxon>Lactobacillaceae</taxon>
        <taxon>Lapidilactobacillus</taxon>
    </lineage>
</organism>
<evidence type="ECO:0000313" key="3">
    <source>
        <dbReference type="EMBL" id="MFD1466099.1"/>
    </source>
</evidence>
<dbReference type="Proteomes" id="UP001597244">
    <property type="component" value="Unassembled WGS sequence"/>
</dbReference>